<dbReference type="GeneID" id="75006876"/>
<name>A0A7U5KA43_9CORY</name>
<feature type="region of interest" description="Disordered" evidence="1">
    <location>
        <begin position="41"/>
        <end position="64"/>
    </location>
</feature>
<dbReference type="RefSeq" id="WP_087454810.1">
    <property type="nucleotide sequence ID" value="NZ_CP021417.2"/>
</dbReference>
<reference evidence="2 3" key="1">
    <citation type="journal article" date="2014" name="BMC Vet. Res.">
        <title>First report of Corynebacterium pseudotuberculosis from caseous lymphadenitis lesions in Black Alentejano pig (Sus scrofa domesticus).</title>
        <authorList>
            <person name="Oliveira M."/>
            <person name="Barroco C."/>
            <person name="Mottola C."/>
            <person name="Santos R."/>
            <person name="Lemsaddek A."/>
            <person name="Tavares L."/>
            <person name="Semedo-Lemsaddek T."/>
        </authorList>
    </citation>
    <scope>NUCLEOTIDE SEQUENCE [LARGE SCALE GENOMIC DNA]</scope>
    <source>
        <strain evidence="2 3">PO100/5</strain>
    </source>
</reference>
<dbReference type="EMBL" id="CP021417">
    <property type="protein sequence ID" value="ARU47041.1"/>
    <property type="molecule type" value="Genomic_DNA"/>
</dbReference>
<dbReference type="Proteomes" id="UP000195652">
    <property type="component" value="Chromosome"/>
</dbReference>
<evidence type="ECO:0000313" key="2">
    <source>
        <dbReference type="EMBL" id="ARU47041.1"/>
    </source>
</evidence>
<organism evidence="2 3">
    <name type="scientific">Corynebacterium silvaticum</name>
    <dbReference type="NCBI Taxonomy" id="2320431"/>
    <lineage>
        <taxon>Bacteria</taxon>
        <taxon>Bacillati</taxon>
        <taxon>Actinomycetota</taxon>
        <taxon>Actinomycetes</taxon>
        <taxon>Mycobacteriales</taxon>
        <taxon>Corynebacteriaceae</taxon>
        <taxon>Corynebacterium</taxon>
    </lineage>
</organism>
<sequence length="113" mass="13265">MILVEKLDDFEWTKTDENIAHLVDREDFWLNAEYSSWITDADDPEIQSAREHRKQSGMKPPPKPILWPIAERPQRAAAKLSVRVLGQYQEHEQAQKKRQKRKSLKAFRAALGR</sequence>
<reference evidence="2 3" key="2">
    <citation type="journal article" date="2020" name="Antonie Van Leeuwenhoek">
        <title>Phylogenomic characterisation of a novel corynebacterial species pathogenic to animals.</title>
        <authorList>
            <person name="Moller J."/>
            <person name="Musella L."/>
            <person name="Melnikov V."/>
            <person name="Geissdorfer W."/>
            <person name="Burkovski A."/>
            <person name="Sangal V."/>
        </authorList>
    </citation>
    <scope>NUCLEOTIDE SEQUENCE [LARGE SCALE GENOMIC DNA]</scope>
    <source>
        <strain evidence="2 3">PO100/5</strain>
    </source>
</reference>
<dbReference type="KEGG" id="csil:CBE74_01015"/>
<accession>A0A7U5KA43</accession>
<proteinExistence type="predicted"/>
<dbReference type="AlphaFoldDB" id="A0A7U5KA43"/>
<evidence type="ECO:0000256" key="1">
    <source>
        <dbReference type="SAM" id="MobiDB-lite"/>
    </source>
</evidence>
<reference evidence="2 3" key="3">
    <citation type="journal article" date="2020" name="Int. J. Syst. Evol. Microbiol.">
        <title>Corynebacterium silvaticum sp. nov., a unique group of NTTB corynebacteria in wild boar and roe deer.</title>
        <authorList>
            <person name="Dangel A."/>
            <person name="Berger A."/>
            <person name="Rau J."/>
            <person name="Eisenberg T."/>
            <person name="Kampfer P."/>
            <person name="Margos G."/>
            <person name="Contzen M."/>
            <person name="Busse H.J."/>
            <person name="Konrad R."/>
            <person name="Peters M."/>
            <person name="Sting R."/>
            <person name="Sing A."/>
        </authorList>
    </citation>
    <scope>NUCLEOTIDE SEQUENCE [LARGE SCALE GENOMIC DNA]</scope>
    <source>
        <strain evidence="2 3">PO100/5</strain>
    </source>
</reference>
<gene>
    <name evidence="2" type="ORF">CBE74_01015</name>
</gene>
<feature type="compositionally biased region" description="Basic residues" evidence="1">
    <location>
        <begin position="96"/>
        <end position="105"/>
    </location>
</feature>
<keyword evidence="3" id="KW-1185">Reference proteome</keyword>
<feature type="region of interest" description="Disordered" evidence="1">
    <location>
        <begin position="90"/>
        <end position="113"/>
    </location>
</feature>
<reference evidence="2 3" key="4">
    <citation type="journal article" date="2020" name="PLoS ONE">
        <title>Taxonomic classification of strain PO100/5 shows a broader geographic distribution and genetic markers of the recently described Corynebacterium silvaticum.</title>
        <authorList>
            <person name="Viana M.V.C."/>
            <person name="Profeta R."/>
            <person name="da Silva A.L."/>
            <person name="Hurtado R."/>
            <person name="Cerqueira J.C."/>
            <person name="Ribeiro B.F.S."/>
            <person name="Almeida M.O."/>
            <person name="Morais-Rodrigues F."/>
            <person name="Soares S.C."/>
            <person name="Oliveira M."/>
            <person name="Tavares L."/>
            <person name="Figueiredo H."/>
            <person name="Wattam A.R."/>
            <person name="Barh D."/>
            <person name="Ghosh P."/>
            <person name="Silva A."/>
            <person name="Azevedo V."/>
        </authorList>
    </citation>
    <scope>NUCLEOTIDE SEQUENCE [LARGE SCALE GENOMIC DNA]</scope>
    <source>
        <strain evidence="2 3">PO100/5</strain>
    </source>
</reference>
<protein>
    <submittedName>
        <fullName evidence="2">Uncharacterized protein</fullName>
    </submittedName>
</protein>
<evidence type="ECO:0000313" key="3">
    <source>
        <dbReference type="Proteomes" id="UP000195652"/>
    </source>
</evidence>